<reference evidence="3" key="2">
    <citation type="journal article" date="2020" name="Microorganisms">
        <title>Osmotic Adaptation and Compatible Solute Biosynthesis of Phototrophic Bacteria as Revealed from Genome Analyses.</title>
        <authorList>
            <person name="Imhoff J.F."/>
            <person name="Rahn T."/>
            <person name="Kunzel S."/>
            <person name="Keller A."/>
            <person name="Neulinger S.C."/>
        </authorList>
    </citation>
    <scope>NUCLEOTIDE SEQUENCE</scope>
    <source>
        <strain evidence="3">DSM 9154</strain>
    </source>
</reference>
<keyword evidence="2" id="KW-0472">Membrane</keyword>
<sequence length="568" mass="62918">MHVPDRRRLARRLRGRVVMQDILDQIYQYLDAVWQRRWIAFGAAVGLSLVGWAAVATLPNTYEARTKIFVDTASVLNPLLRGVAVENDVDHQLAVMRETLLARPNLAEVVRQTDMDLTAETPAELEAVINSLGKRIRVDSTKTNIFTLAYTDTQQKRSYEVVQSLMTMFVQNNLGRNREDMDSAQAFLDRQIAEYENKLDTAEHTLAVFKQQNMTLLPGQSGLQDQLSSAQSELALRRSQLNDAIAREKLLTEELAGTPQTLTQQVGGFGSGPPTGVEARIMALRGRLEELRSRYTDQHPDVQAAQRQMEGLQQELDAQARQVAGPGGEAPLTPGGIQTPNPTYSELRVRLVDTRATVETLRRQVTDAAAKVEQITSRLEQVPEVEAQLQKLKRDYDVMKHKYEELLTRRESAQISSDREQQGDRVQFRIIEPPQIPTIAAGPPRSLFMTAVLVVSVGVGVGLTILLGFFRTTYATSSHLRRDFDLPVIGVVTKLRDRRYAVRRLISNLGLCVALVGFLGLFGALQLVEAKVGLGNLTQSQMTPAALKNVLASTVDGVQSGTIGASSE</sequence>
<name>A0A934QG64_9PROT</name>
<dbReference type="AlphaFoldDB" id="A0A934QG64"/>
<feature type="coiled-coil region" evidence="1">
    <location>
        <begin position="178"/>
        <end position="212"/>
    </location>
</feature>
<dbReference type="SUPFAM" id="SSF58100">
    <property type="entry name" value="Bacterial hemolysins"/>
    <property type="match status" value="1"/>
</dbReference>
<dbReference type="PANTHER" id="PTHR32309:SF13">
    <property type="entry name" value="FERRIC ENTEROBACTIN TRANSPORT PROTEIN FEPE"/>
    <property type="match status" value="1"/>
</dbReference>
<organism evidence="3 4">
    <name type="scientific">Rhodovibrio salinarum</name>
    <dbReference type="NCBI Taxonomy" id="1087"/>
    <lineage>
        <taxon>Bacteria</taxon>
        <taxon>Pseudomonadati</taxon>
        <taxon>Pseudomonadota</taxon>
        <taxon>Alphaproteobacteria</taxon>
        <taxon>Rhodospirillales</taxon>
        <taxon>Rhodovibrionaceae</taxon>
        <taxon>Rhodovibrio</taxon>
    </lineage>
</organism>
<evidence type="ECO:0000313" key="4">
    <source>
        <dbReference type="Proteomes" id="UP000778970"/>
    </source>
</evidence>
<comment type="caution">
    <text evidence="3">The sequence shown here is derived from an EMBL/GenBank/DDBJ whole genome shotgun (WGS) entry which is preliminary data.</text>
</comment>
<proteinExistence type="predicted"/>
<accession>A0A934QG64</accession>
<keyword evidence="1" id="KW-0175">Coiled coil</keyword>
<evidence type="ECO:0000313" key="3">
    <source>
        <dbReference type="EMBL" id="MBK1696047.1"/>
    </source>
</evidence>
<feature type="transmembrane region" description="Helical" evidence="2">
    <location>
        <begin position="505"/>
        <end position="528"/>
    </location>
</feature>
<keyword evidence="4" id="KW-1185">Reference proteome</keyword>
<dbReference type="Proteomes" id="UP000778970">
    <property type="component" value="Unassembled WGS sequence"/>
</dbReference>
<feature type="transmembrane region" description="Helical" evidence="2">
    <location>
        <begin position="447"/>
        <end position="470"/>
    </location>
</feature>
<evidence type="ECO:0008006" key="5">
    <source>
        <dbReference type="Google" id="ProtNLM"/>
    </source>
</evidence>
<dbReference type="NCBIfam" id="TIGR03007">
    <property type="entry name" value="pepcterm_ChnLen"/>
    <property type="match status" value="1"/>
</dbReference>
<feature type="transmembrane region" description="Helical" evidence="2">
    <location>
        <begin position="38"/>
        <end position="58"/>
    </location>
</feature>
<keyword evidence="2" id="KW-0812">Transmembrane</keyword>
<gene>
    <name evidence="3" type="ORF">CKO21_02155</name>
</gene>
<feature type="coiled-coil region" evidence="1">
    <location>
        <begin position="302"/>
        <end position="409"/>
    </location>
</feature>
<dbReference type="InterPro" id="IPR014345">
    <property type="entry name" value="XrtA_polysacc_chain"/>
</dbReference>
<dbReference type="GO" id="GO:0004713">
    <property type="term" value="F:protein tyrosine kinase activity"/>
    <property type="evidence" value="ECO:0007669"/>
    <property type="project" value="TreeGrafter"/>
</dbReference>
<protein>
    <recommendedName>
        <fullName evidence="5">Polysaccharide chain length determinant protein, PEP-CTERM locus subfamily</fullName>
    </recommendedName>
</protein>
<dbReference type="PANTHER" id="PTHR32309">
    <property type="entry name" value="TYROSINE-PROTEIN KINASE"/>
    <property type="match status" value="1"/>
</dbReference>
<keyword evidence="2" id="KW-1133">Transmembrane helix</keyword>
<evidence type="ECO:0000256" key="1">
    <source>
        <dbReference type="SAM" id="Coils"/>
    </source>
</evidence>
<dbReference type="GO" id="GO:0005886">
    <property type="term" value="C:plasma membrane"/>
    <property type="evidence" value="ECO:0007669"/>
    <property type="project" value="TreeGrafter"/>
</dbReference>
<evidence type="ECO:0000256" key="2">
    <source>
        <dbReference type="SAM" id="Phobius"/>
    </source>
</evidence>
<dbReference type="InterPro" id="IPR050445">
    <property type="entry name" value="Bact_polysacc_biosynth/exp"/>
</dbReference>
<reference evidence="3" key="1">
    <citation type="submission" date="2017-08" db="EMBL/GenBank/DDBJ databases">
        <authorList>
            <person name="Imhoff J.F."/>
            <person name="Rahn T."/>
            <person name="Kuenzel S."/>
            <person name="Neulinger S.C."/>
        </authorList>
    </citation>
    <scope>NUCLEOTIDE SEQUENCE</scope>
    <source>
        <strain evidence="3">DSM 9154</strain>
    </source>
</reference>
<dbReference type="EMBL" id="NRRE01000009">
    <property type="protein sequence ID" value="MBK1696047.1"/>
    <property type="molecule type" value="Genomic_DNA"/>
</dbReference>